<organism evidence="3 4">
    <name type="scientific">[Collinsella] massiliensis</name>
    <dbReference type="NCBI Taxonomy" id="1232426"/>
    <lineage>
        <taxon>Bacteria</taxon>
        <taxon>Bacillati</taxon>
        <taxon>Actinomycetota</taxon>
        <taxon>Coriobacteriia</taxon>
        <taxon>Coriobacteriales</taxon>
        <taxon>Coriobacteriaceae</taxon>
        <taxon>Enorma</taxon>
    </lineage>
</organism>
<dbReference type="Proteomes" id="UP000195781">
    <property type="component" value="Unassembled WGS sequence"/>
</dbReference>
<evidence type="ECO:0000313" key="4">
    <source>
        <dbReference type="Proteomes" id="UP000195781"/>
    </source>
</evidence>
<feature type="transmembrane region" description="Helical" evidence="2">
    <location>
        <begin position="112"/>
        <end position="138"/>
    </location>
</feature>
<proteinExistence type="predicted"/>
<dbReference type="AlphaFoldDB" id="A0A1Y3XY45"/>
<feature type="region of interest" description="Disordered" evidence="1">
    <location>
        <begin position="1"/>
        <end position="39"/>
    </location>
</feature>
<evidence type="ECO:0000313" key="3">
    <source>
        <dbReference type="EMBL" id="OUN89228.1"/>
    </source>
</evidence>
<keyword evidence="2" id="KW-1133">Transmembrane helix</keyword>
<evidence type="ECO:0000256" key="2">
    <source>
        <dbReference type="SAM" id="Phobius"/>
    </source>
</evidence>
<accession>A0A1Y3XY45</accession>
<comment type="caution">
    <text evidence="3">The sequence shown here is derived from an EMBL/GenBank/DDBJ whole genome shotgun (WGS) entry which is preliminary data.</text>
</comment>
<dbReference type="EMBL" id="NFIE01000005">
    <property type="protein sequence ID" value="OUN89228.1"/>
    <property type="molecule type" value="Genomic_DNA"/>
</dbReference>
<sequence>MEWDQEEDGLASPAAADDGAPAVADDGAPADVDADIEGDDAFEAGQRALDDALFDADFVDAILNDDPFEPDPDATLPDDDSAEADPAADPASEDGDAPAALRRLRALTARHGTASLVIAAVAVLALVLGCFALVYGAVLSSVTVEKDAPADASEALQPVENHELPHLALRVTDISASQYPVVAVTLALSADDGSAVPALDASSFSIAASDAGGAEVEASIEGVEAAGADAVRVLCRLGAAAPGTEQRIDLTLDPSCGYRGGVTPGFIVPGEPAA</sequence>
<keyword evidence="4" id="KW-1185">Reference proteome</keyword>
<feature type="compositionally biased region" description="Low complexity" evidence="1">
    <location>
        <begin position="14"/>
        <end position="31"/>
    </location>
</feature>
<dbReference type="RefSeq" id="WP_094335152.1">
    <property type="nucleotide sequence ID" value="NZ_NFIE01000005.1"/>
</dbReference>
<evidence type="ECO:0000256" key="1">
    <source>
        <dbReference type="SAM" id="MobiDB-lite"/>
    </source>
</evidence>
<feature type="compositionally biased region" description="Acidic residues" evidence="1">
    <location>
        <begin position="66"/>
        <end position="83"/>
    </location>
</feature>
<name>A0A1Y3XY45_9ACTN</name>
<keyword evidence="2" id="KW-0472">Membrane</keyword>
<gene>
    <name evidence="3" type="ORF">B5G02_03170</name>
</gene>
<keyword evidence="2" id="KW-0812">Transmembrane</keyword>
<reference evidence="4" key="1">
    <citation type="submission" date="2017-04" db="EMBL/GenBank/DDBJ databases">
        <title>Function of individual gut microbiota members based on whole genome sequencing of pure cultures obtained from chicken caecum.</title>
        <authorList>
            <person name="Medvecky M."/>
            <person name="Cejkova D."/>
            <person name="Polansky O."/>
            <person name="Karasova D."/>
            <person name="Kubasova T."/>
            <person name="Cizek A."/>
            <person name="Rychlik I."/>
        </authorList>
    </citation>
    <scope>NUCLEOTIDE SEQUENCE [LARGE SCALE GENOMIC DNA]</scope>
    <source>
        <strain evidence="4">An5</strain>
    </source>
</reference>
<protein>
    <submittedName>
        <fullName evidence="3">Uncharacterized protein</fullName>
    </submittedName>
</protein>
<feature type="region of interest" description="Disordered" evidence="1">
    <location>
        <begin position="63"/>
        <end position="97"/>
    </location>
</feature>